<evidence type="ECO:0000313" key="1">
    <source>
        <dbReference type="EMBL" id="MQQ09091.1"/>
    </source>
</evidence>
<dbReference type="AlphaFoldDB" id="A0A843YDU8"/>
<keyword evidence="2" id="KW-1185">Reference proteome</keyword>
<proteinExistence type="predicted"/>
<accession>A0A843YDU8</accession>
<name>A0A843YDU8_9RHOB</name>
<comment type="caution">
    <text evidence="1">The sequence shown here is derived from an EMBL/GenBank/DDBJ whole genome shotgun (WGS) entry which is preliminary data.</text>
</comment>
<evidence type="ECO:0000313" key="2">
    <source>
        <dbReference type="Proteomes" id="UP000444174"/>
    </source>
</evidence>
<organism evidence="1 2">
    <name type="scientific">Tritonibacter litoralis</name>
    <dbReference type="NCBI Taxonomy" id="2662264"/>
    <lineage>
        <taxon>Bacteria</taxon>
        <taxon>Pseudomonadati</taxon>
        <taxon>Pseudomonadota</taxon>
        <taxon>Alphaproteobacteria</taxon>
        <taxon>Rhodobacterales</taxon>
        <taxon>Paracoccaceae</taxon>
        <taxon>Tritonibacter</taxon>
    </lineage>
</organism>
<dbReference type="RefSeq" id="WP_153216034.1">
    <property type="nucleotide sequence ID" value="NZ_WIBF01000006.1"/>
</dbReference>
<sequence length="91" mass="9978">MAVNVDIQIRCRGNHDAISMHLRPAQNGFVAAFEMGRNRDDYGFRSDSSELVATSPAAIKRAVMAEFERRLDTQLAELKGSKPDNKAGGAK</sequence>
<gene>
    <name evidence="1" type="ORF">GFB49_11550</name>
</gene>
<dbReference type="Proteomes" id="UP000444174">
    <property type="component" value="Unassembled WGS sequence"/>
</dbReference>
<protein>
    <submittedName>
        <fullName evidence="1">Uncharacterized protein</fullName>
    </submittedName>
</protein>
<reference evidence="1 2" key="1">
    <citation type="submission" date="2019-10" db="EMBL/GenBank/DDBJ databases">
        <title>Epibacterium sp. nov., isolated from seawater.</title>
        <authorList>
            <person name="Zhang X."/>
            <person name="Li N."/>
        </authorList>
    </citation>
    <scope>NUCLEOTIDE SEQUENCE [LARGE SCALE GENOMIC DNA]</scope>
    <source>
        <strain evidence="1 2">SM1979</strain>
    </source>
</reference>
<dbReference type="EMBL" id="WIBF01000006">
    <property type="protein sequence ID" value="MQQ09091.1"/>
    <property type="molecule type" value="Genomic_DNA"/>
</dbReference>